<gene>
    <name evidence="2" type="ORF">GCM10022286_03310</name>
</gene>
<reference evidence="2" key="2">
    <citation type="submission" date="2023-12" db="EMBL/GenBank/DDBJ databases">
        <authorList>
            <person name="Sun Q."/>
            <person name="Inoue M."/>
        </authorList>
    </citation>
    <scope>NUCLEOTIDE SEQUENCE</scope>
    <source>
        <strain evidence="2">JCM 17590</strain>
    </source>
</reference>
<dbReference type="Proteomes" id="UP001415169">
    <property type="component" value="Unassembled WGS sequence"/>
</dbReference>
<evidence type="ECO:0000259" key="1">
    <source>
        <dbReference type="Pfam" id="PF02720"/>
    </source>
</evidence>
<evidence type="ECO:0000313" key="2">
    <source>
        <dbReference type="EMBL" id="GAA4154975.1"/>
    </source>
</evidence>
<organism evidence="2 3">
    <name type="scientific">Gryllotalpicola daejeonensis</name>
    <dbReference type="NCBI Taxonomy" id="993087"/>
    <lineage>
        <taxon>Bacteria</taxon>
        <taxon>Bacillati</taxon>
        <taxon>Actinomycetota</taxon>
        <taxon>Actinomycetes</taxon>
        <taxon>Micrococcales</taxon>
        <taxon>Microbacteriaceae</taxon>
        <taxon>Gryllotalpicola</taxon>
    </lineage>
</organism>
<dbReference type="Pfam" id="PF02720">
    <property type="entry name" value="DUF222"/>
    <property type="match status" value="1"/>
</dbReference>
<name>A0ABP7ZE75_9MICO</name>
<protein>
    <recommendedName>
        <fullName evidence="1">DUF222 domain-containing protein</fullName>
    </recommendedName>
</protein>
<dbReference type="EMBL" id="BAABBV010000001">
    <property type="protein sequence ID" value="GAA4154975.1"/>
    <property type="molecule type" value="Genomic_DNA"/>
</dbReference>
<reference evidence="2" key="1">
    <citation type="journal article" date="2014" name="Int. J. Syst. Evol. Microbiol.">
        <title>Complete genome of a new Firmicutes species belonging to the dominant human colonic microbiota ('Ruminococcus bicirculans') reveals two chromosomes and a selective capacity to utilize plant glucans.</title>
        <authorList>
            <consortium name="NISC Comparative Sequencing Program"/>
            <person name="Wegmann U."/>
            <person name="Louis P."/>
            <person name="Goesmann A."/>
            <person name="Henrissat B."/>
            <person name="Duncan S.H."/>
            <person name="Flint H.J."/>
        </authorList>
    </citation>
    <scope>NUCLEOTIDE SEQUENCE</scope>
    <source>
        <strain evidence="2">JCM 17590</strain>
    </source>
</reference>
<keyword evidence="3" id="KW-1185">Reference proteome</keyword>
<comment type="caution">
    <text evidence="2">The sequence shown here is derived from an EMBL/GenBank/DDBJ whole genome shotgun (WGS) entry which is preliminary data.</text>
</comment>
<accession>A0ABP7ZE75</accession>
<evidence type="ECO:0000313" key="3">
    <source>
        <dbReference type="Proteomes" id="UP001415169"/>
    </source>
</evidence>
<proteinExistence type="predicted"/>
<dbReference type="RefSeq" id="WP_344790000.1">
    <property type="nucleotide sequence ID" value="NZ_BAABBV010000001.1"/>
</dbReference>
<feature type="domain" description="DUF222" evidence="1">
    <location>
        <begin position="189"/>
        <end position="420"/>
    </location>
</feature>
<sequence>MSSVLDSLDRLAAMVAGALPCADDLAVLSPDEEARATQVLGGIRARVGTTIALLAADIIRKSARELGTEGLAQQRGFKDGLGLVQNLTGVSRDEAARLIRVGDLLETAQAVAPVHEAGDESVAAGERSLALLSALPGGWDAPIGVAVRNWWLSAAQGDALRRELGAPRLPELTAEWRRAALELIGDSWSGHWTPEDLGRAAKRIRASLDTLAASREAEQRKQQRSFTRVVRRNGMVHYDIDLDPESDARFYGPIRTMLSPRLGGPRFRDQAAIERARELGEDPRTTEQLQADTLVDLVECGGQAESNVLLARHRPQVTIAVTTKELQKARKAQNILALHAAGDHSSCPGTAFGLACAGPDQGIAWIDGSESPITATDALRMLCGNGFTPILFDETGQAIDVGKDQRLFTRRQRRALAKRDGGCLWPDCLMPPEATEAHHLNPWGEHSAHHKTETRDGALFCKRHHLMLHNHGARVERRGSEYWLLWPGRDPIRLHSKAGIQTQLRREAASA</sequence>
<dbReference type="InterPro" id="IPR003870">
    <property type="entry name" value="DUF222"/>
</dbReference>